<comment type="similarity">
    <text evidence="2">Belongs to the threonine aldolase family.</text>
</comment>
<dbReference type="EC" id="4.1.2.49" evidence="7"/>
<feature type="domain" description="Aromatic amino acid beta-eliminating lyase/threonine aldolase" evidence="6">
    <location>
        <begin position="3"/>
        <end position="289"/>
    </location>
</feature>
<dbReference type="AlphaFoldDB" id="A0A9C7GB97"/>
<gene>
    <name evidence="7" type="primary">ltaA</name>
    <name evidence="7" type="ORF">NEOCIP111885_02742</name>
</gene>
<evidence type="ECO:0000256" key="5">
    <source>
        <dbReference type="PIRSR" id="PIRSR017617-1"/>
    </source>
</evidence>
<keyword evidence="3" id="KW-0663">Pyridoxal phosphate</keyword>
<sequence>MIDLRSDTLTLPDKKMLDTILSAKLGDDGRIGTSGRGEDETVNELEDLAAHLTGKEAALLAPTGTFGNNLAILSLIDPGDSILVEENQHILITEKILFDEKYGRCQPIKYRMNENMTPDVDMIDRLLSESGAKLICLENTHNFAGGYWIPVEEMKKIRMVADRHGAQIFLDGARVFHAAAGLKVAVSEITQYVDAVMFCLSKGLGAPVGSLICGTHELISKARELRKLLGGGMRQAGIIAAPGIYALQHQVERLDEDIENTKIVFEKLKGRLLKIVPQKEVQTNILNLQLTNTEVSSVEFCQMAREAGLLIGPISKDSVRLVFYKGIDSSAAEAAAEILIDLDKRI</sequence>
<dbReference type="PANTHER" id="PTHR48097:SF9">
    <property type="entry name" value="L-THREONINE ALDOLASE"/>
    <property type="match status" value="1"/>
</dbReference>
<dbReference type="GO" id="GO:0005829">
    <property type="term" value="C:cytosol"/>
    <property type="evidence" value="ECO:0007669"/>
    <property type="project" value="TreeGrafter"/>
</dbReference>
<dbReference type="GO" id="GO:0006545">
    <property type="term" value="P:glycine biosynthetic process"/>
    <property type="evidence" value="ECO:0007669"/>
    <property type="project" value="TreeGrafter"/>
</dbReference>
<dbReference type="GO" id="GO:0008732">
    <property type="term" value="F:L-allo-threonine aldolase activity"/>
    <property type="evidence" value="ECO:0007669"/>
    <property type="project" value="UniProtKB-EC"/>
</dbReference>
<keyword evidence="8" id="KW-1185">Reference proteome</keyword>
<proteinExistence type="inferred from homology"/>
<feature type="modified residue" description="N6-(pyridoxal phosphate)lysine" evidence="5">
    <location>
        <position position="202"/>
    </location>
</feature>
<dbReference type="InterPro" id="IPR015421">
    <property type="entry name" value="PyrdxlP-dep_Trfase_major"/>
</dbReference>
<evidence type="ECO:0000256" key="3">
    <source>
        <dbReference type="ARBA" id="ARBA00022898"/>
    </source>
</evidence>
<dbReference type="NCBIfam" id="NF041359">
    <property type="entry name" value="GntG_guanitoxin"/>
    <property type="match status" value="1"/>
</dbReference>
<dbReference type="Gene3D" id="3.40.640.10">
    <property type="entry name" value="Type I PLP-dependent aspartate aminotransferase-like (Major domain)"/>
    <property type="match status" value="1"/>
</dbReference>
<protein>
    <submittedName>
        <fullName evidence="7">L-allo-threonine aldolase</fullName>
        <ecNumber evidence="7">4.1.2.49</ecNumber>
    </submittedName>
</protein>
<dbReference type="Proteomes" id="UP000789845">
    <property type="component" value="Unassembled WGS sequence"/>
</dbReference>
<evidence type="ECO:0000259" key="6">
    <source>
        <dbReference type="Pfam" id="PF01212"/>
    </source>
</evidence>
<dbReference type="GO" id="GO:0006567">
    <property type="term" value="P:L-threonine catabolic process"/>
    <property type="evidence" value="ECO:0007669"/>
    <property type="project" value="TreeGrafter"/>
</dbReference>
<dbReference type="SUPFAM" id="SSF53383">
    <property type="entry name" value="PLP-dependent transferases"/>
    <property type="match status" value="1"/>
</dbReference>
<comment type="caution">
    <text evidence="7">The sequence shown here is derived from an EMBL/GenBank/DDBJ whole genome shotgun (WGS) entry which is preliminary data.</text>
</comment>
<dbReference type="InterPro" id="IPR023603">
    <property type="entry name" value="Low_specificity_L-TA-like"/>
</dbReference>
<comment type="cofactor">
    <cofactor evidence="1">
        <name>pyridoxal 5'-phosphate</name>
        <dbReference type="ChEBI" id="CHEBI:597326"/>
    </cofactor>
</comment>
<reference evidence="7" key="1">
    <citation type="submission" date="2021-10" db="EMBL/GenBank/DDBJ databases">
        <authorList>
            <person name="Criscuolo A."/>
        </authorList>
    </citation>
    <scope>NUCLEOTIDE SEQUENCE</scope>
    <source>
        <strain evidence="7">CIP111885</strain>
    </source>
</reference>
<dbReference type="Gene3D" id="3.90.1150.10">
    <property type="entry name" value="Aspartate Aminotransferase, domain 1"/>
    <property type="match status" value="1"/>
</dbReference>
<evidence type="ECO:0000313" key="8">
    <source>
        <dbReference type="Proteomes" id="UP000789845"/>
    </source>
</evidence>
<dbReference type="PANTHER" id="PTHR48097">
    <property type="entry name" value="L-THREONINE ALDOLASE-RELATED"/>
    <property type="match status" value="1"/>
</dbReference>
<organism evidence="7 8">
    <name type="scientific">Pseudoneobacillus rhizosphaerae</name>
    <dbReference type="NCBI Taxonomy" id="2880968"/>
    <lineage>
        <taxon>Bacteria</taxon>
        <taxon>Bacillati</taxon>
        <taxon>Bacillota</taxon>
        <taxon>Bacilli</taxon>
        <taxon>Bacillales</taxon>
        <taxon>Bacillaceae</taxon>
        <taxon>Pseudoneobacillus</taxon>
    </lineage>
</organism>
<evidence type="ECO:0000256" key="2">
    <source>
        <dbReference type="ARBA" id="ARBA00006966"/>
    </source>
</evidence>
<dbReference type="PIRSF" id="PIRSF017617">
    <property type="entry name" value="Thr_aldolase"/>
    <property type="match status" value="1"/>
</dbReference>
<evidence type="ECO:0000256" key="1">
    <source>
        <dbReference type="ARBA" id="ARBA00001933"/>
    </source>
</evidence>
<dbReference type="Pfam" id="PF01212">
    <property type="entry name" value="Beta_elim_lyase"/>
    <property type="match status" value="1"/>
</dbReference>
<dbReference type="InterPro" id="IPR015424">
    <property type="entry name" value="PyrdxlP-dep_Trfase"/>
</dbReference>
<evidence type="ECO:0000256" key="4">
    <source>
        <dbReference type="ARBA" id="ARBA00023239"/>
    </source>
</evidence>
<dbReference type="InterPro" id="IPR015422">
    <property type="entry name" value="PyrdxlP-dep_Trfase_small"/>
</dbReference>
<accession>A0A9C7GB97</accession>
<name>A0A9C7GB97_9BACI</name>
<dbReference type="EMBL" id="CAKJTG010000015">
    <property type="protein sequence ID" value="CAG9609023.1"/>
    <property type="molecule type" value="Genomic_DNA"/>
</dbReference>
<keyword evidence="4 7" id="KW-0456">Lyase</keyword>
<evidence type="ECO:0000313" key="7">
    <source>
        <dbReference type="EMBL" id="CAG9609023.1"/>
    </source>
</evidence>
<dbReference type="RefSeq" id="WP_230497264.1">
    <property type="nucleotide sequence ID" value="NZ_CAKJTG010000015.1"/>
</dbReference>
<dbReference type="InterPro" id="IPR001597">
    <property type="entry name" value="ArAA_b-elim_lyase/Thr_aldolase"/>
</dbReference>
<dbReference type="FunFam" id="3.40.640.10:FF:000030">
    <property type="entry name" value="Low-specificity L-threonine aldolase"/>
    <property type="match status" value="1"/>
</dbReference>